<feature type="compositionally biased region" description="Basic residues" evidence="1">
    <location>
        <begin position="1"/>
        <end position="12"/>
    </location>
</feature>
<proteinExistence type="predicted"/>
<organism evidence="2 3">
    <name type="scientific">Candidatus Scatousia excrementipullorum</name>
    <dbReference type="NCBI Taxonomy" id="2840936"/>
    <lineage>
        <taxon>Bacteria</taxon>
        <taxon>Candidatus Scatousia</taxon>
    </lineage>
</organism>
<feature type="compositionally biased region" description="Basic and acidic residues" evidence="1">
    <location>
        <begin position="13"/>
        <end position="22"/>
    </location>
</feature>
<evidence type="ECO:0000256" key="1">
    <source>
        <dbReference type="SAM" id="MobiDB-lite"/>
    </source>
</evidence>
<dbReference type="AlphaFoldDB" id="A0A9D9GZQ0"/>
<evidence type="ECO:0000313" key="3">
    <source>
        <dbReference type="Proteomes" id="UP000823632"/>
    </source>
</evidence>
<reference evidence="2" key="2">
    <citation type="journal article" date="2021" name="PeerJ">
        <title>Extensive microbial diversity within the chicken gut microbiome revealed by metagenomics and culture.</title>
        <authorList>
            <person name="Gilroy R."/>
            <person name="Ravi A."/>
            <person name="Getino M."/>
            <person name="Pursley I."/>
            <person name="Horton D.L."/>
            <person name="Alikhan N.F."/>
            <person name="Baker D."/>
            <person name="Gharbi K."/>
            <person name="Hall N."/>
            <person name="Watson M."/>
            <person name="Adriaenssens E.M."/>
            <person name="Foster-Nyarko E."/>
            <person name="Jarju S."/>
            <person name="Secka A."/>
            <person name="Antonio M."/>
            <person name="Oren A."/>
            <person name="Chaudhuri R.R."/>
            <person name="La Ragione R."/>
            <person name="Hildebrand F."/>
            <person name="Pallen M.J."/>
        </authorList>
    </citation>
    <scope>NUCLEOTIDE SEQUENCE</scope>
    <source>
        <strain evidence="2">10192</strain>
    </source>
</reference>
<gene>
    <name evidence="2" type="ORF">IAC76_02280</name>
</gene>
<protein>
    <submittedName>
        <fullName evidence="2">Uncharacterized protein</fullName>
    </submittedName>
</protein>
<name>A0A9D9GZQ0_9BACT</name>
<reference evidence="2" key="1">
    <citation type="submission" date="2020-10" db="EMBL/GenBank/DDBJ databases">
        <authorList>
            <person name="Gilroy R."/>
        </authorList>
    </citation>
    <scope>NUCLEOTIDE SEQUENCE</scope>
    <source>
        <strain evidence="2">10192</strain>
    </source>
</reference>
<accession>A0A9D9GZQ0</accession>
<evidence type="ECO:0000313" key="2">
    <source>
        <dbReference type="EMBL" id="MBO8430192.1"/>
    </source>
</evidence>
<dbReference type="Proteomes" id="UP000823632">
    <property type="component" value="Unassembled WGS sequence"/>
</dbReference>
<feature type="region of interest" description="Disordered" evidence="1">
    <location>
        <begin position="1"/>
        <end position="22"/>
    </location>
</feature>
<dbReference type="EMBL" id="JADIND010000049">
    <property type="protein sequence ID" value="MBO8430192.1"/>
    <property type="molecule type" value="Genomic_DNA"/>
</dbReference>
<sequence>MLTTKNIKKQTKEKKTLDQKERVSRNQGFRTFLKTFRHFVPPHLHFVTEAGSQGSLRSPVPFAPYKGGRTLAPFYKGGRKGGFFHVILNSHNFSVPQRLNILFFP</sequence>
<comment type="caution">
    <text evidence="2">The sequence shown here is derived from an EMBL/GenBank/DDBJ whole genome shotgun (WGS) entry which is preliminary data.</text>
</comment>